<dbReference type="InterPro" id="IPR019363">
    <property type="entry name" value="LDAH"/>
</dbReference>
<evidence type="ECO:0000256" key="1">
    <source>
        <dbReference type="ARBA" id="ARBA00004502"/>
    </source>
</evidence>
<proteinExistence type="inferred from homology"/>
<dbReference type="Gene3D" id="3.40.50.1820">
    <property type="entry name" value="alpha/beta hydrolase"/>
    <property type="match status" value="1"/>
</dbReference>
<dbReference type="GO" id="GO:0019915">
    <property type="term" value="P:lipid storage"/>
    <property type="evidence" value="ECO:0007669"/>
    <property type="project" value="InterPro"/>
</dbReference>
<comment type="caution">
    <text evidence="5">The sequence shown here is derived from an EMBL/GenBank/DDBJ whole genome shotgun (WGS) entry which is preliminary data.</text>
</comment>
<reference evidence="5 6" key="1">
    <citation type="submission" date="2017-01" db="EMBL/GenBank/DDBJ databases">
        <authorList>
            <person name="Mah S.A."/>
            <person name="Swanson W.J."/>
            <person name="Moy G.W."/>
            <person name="Vacquier V.D."/>
        </authorList>
    </citation>
    <scope>NUCLEOTIDE SEQUENCE [LARGE SCALE GENOMIC DNA]</scope>
    <source>
        <strain evidence="5 6">GSMNP</strain>
    </source>
</reference>
<dbReference type="EMBL" id="LSSN01005529">
    <property type="protein sequence ID" value="OMJ09235.1"/>
    <property type="molecule type" value="Genomic_DNA"/>
</dbReference>
<dbReference type="Pfam" id="PF10230">
    <property type="entry name" value="LIDHydrolase"/>
    <property type="match status" value="1"/>
</dbReference>
<organism evidence="5 6">
    <name type="scientific">Smittium culicis</name>
    <dbReference type="NCBI Taxonomy" id="133412"/>
    <lineage>
        <taxon>Eukaryota</taxon>
        <taxon>Fungi</taxon>
        <taxon>Fungi incertae sedis</taxon>
        <taxon>Zoopagomycota</taxon>
        <taxon>Kickxellomycotina</taxon>
        <taxon>Harpellomycetes</taxon>
        <taxon>Harpellales</taxon>
        <taxon>Legeriomycetaceae</taxon>
        <taxon>Smittium</taxon>
    </lineage>
</organism>
<evidence type="ECO:0000313" key="5">
    <source>
        <dbReference type="EMBL" id="OMJ09235.1"/>
    </source>
</evidence>
<protein>
    <submittedName>
        <fullName evidence="5">UPF0554 protein C2orf43-like protein</fullName>
    </submittedName>
</protein>
<comment type="subcellular location">
    <subcellularLocation>
        <location evidence="1">Lipid droplet</location>
    </subcellularLocation>
</comment>
<name>A0A1R1X3M6_9FUNG</name>
<dbReference type="InterPro" id="IPR029058">
    <property type="entry name" value="AB_hydrolase_fold"/>
</dbReference>
<dbReference type="PANTHER" id="PTHR13390">
    <property type="entry name" value="LIPASE"/>
    <property type="match status" value="1"/>
</dbReference>
<dbReference type="GO" id="GO:0016298">
    <property type="term" value="F:lipase activity"/>
    <property type="evidence" value="ECO:0007669"/>
    <property type="project" value="InterPro"/>
</dbReference>
<dbReference type="OrthoDB" id="448051at2759"/>
<evidence type="ECO:0000256" key="4">
    <source>
        <dbReference type="ARBA" id="ARBA00022801"/>
    </source>
</evidence>
<dbReference type="AlphaFoldDB" id="A0A1R1X3M6"/>
<dbReference type="SUPFAM" id="SSF53474">
    <property type="entry name" value="alpha/beta-Hydrolases"/>
    <property type="match status" value="1"/>
</dbReference>
<dbReference type="PANTHER" id="PTHR13390:SF0">
    <property type="entry name" value="LIPID DROPLET-ASSOCIATED HYDROLASE"/>
    <property type="match status" value="1"/>
</dbReference>
<dbReference type="GO" id="GO:0005811">
    <property type="term" value="C:lipid droplet"/>
    <property type="evidence" value="ECO:0007669"/>
    <property type="project" value="UniProtKB-SubCell"/>
</dbReference>
<sequence length="269" mass="31073">MSYLEGLATEVPFRKALKVNEYMYEALVYPCTKLPKYVMLMIPGNPGAISFYREFLNDLHRKNEDQLEIIGVSLQGHSIYEDELGQQVVPSEVVSLNAQIERIKLLYTNIVQQYSKVGQIQEKPKFIICGHSVGSYICEQVFKENKSSVYRVMYLFPTVMEIAKSPNVGIIRFLFGPSALTSMISIRESSMPQHLRNMFAYKSLSYSTVSNFLNMAREEMTTINELDQKVYTEHGEKFFMYYGSCDKWVPHSQYQHMKQTNSTSNTIIH</sequence>
<keyword evidence="4" id="KW-0378">Hydrolase</keyword>
<keyword evidence="3" id="KW-0551">Lipid droplet</keyword>
<keyword evidence="6" id="KW-1185">Reference proteome</keyword>
<accession>A0A1R1X3M6</accession>
<comment type="similarity">
    <text evidence="2">Belongs to the AB hydrolase superfamily. LDAH family.</text>
</comment>
<evidence type="ECO:0000313" key="6">
    <source>
        <dbReference type="Proteomes" id="UP000187283"/>
    </source>
</evidence>
<dbReference type="Proteomes" id="UP000187283">
    <property type="component" value="Unassembled WGS sequence"/>
</dbReference>
<gene>
    <name evidence="5" type="ORF">AYI70_g11031</name>
</gene>
<evidence type="ECO:0000256" key="3">
    <source>
        <dbReference type="ARBA" id="ARBA00022677"/>
    </source>
</evidence>
<evidence type="ECO:0000256" key="2">
    <source>
        <dbReference type="ARBA" id="ARBA00008300"/>
    </source>
</evidence>